<name>C7GD71_9FIRM</name>
<evidence type="ECO:0000313" key="1">
    <source>
        <dbReference type="EMBL" id="EEV00217.1"/>
    </source>
</evidence>
<evidence type="ECO:0000313" key="2">
    <source>
        <dbReference type="Proteomes" id="UP000004828"/>
    </source>
</evidence>
<sequence>MLLFTRGLGICCQVVRQRLNFVNSSRNLISGLPCRMYGGFSWFEVVH</sequence>
<reference evidence="1 2" key="1">
    <citation type="submission" date="2009-08" db="EMBL/GenBank/DDBJ databases">
        <authorList>
            <person name="Weinstock G."/>
            <person name="Sodergren E."/>
            <person name="Clifton S."/>
            <person name="Fulton L."/>
            <person name="Fulton B."/>
            <person name="Courtney L."/>
            <person name="Fronick C."/>
            <person name="Harrison M."/>
            <person name="Strong C."/>
            <person name="Farmer C."/>
            <person name="Delahaunty K."/>
            <person name="Markovic C."/>
            <person name="Hall O."/>
            <person name="Minx P."/>
            <person name="Tomlinson C."/>
            <person name="Mitreva M."/>
            <person name="Nelson J."/>
            <person name="Hou S."/>
            <person name="Wollam A."/>
            <person name="Pepin K.H."/>
            <person name="Johnson M."/>
            <person name="Bhonagiri V."/>
            <person name="Nash W.E."/>
            <person name="Warren W."/>
            <person name="Chinwalla A."/>
            <person name="Mardis E.R."/>
            <person name="Wilson R.K."/>
        </authorList>
    </citation>
    <scope>NUCLEOTIDE SEQUENCE [LARGE SCALE GENOMIC DNA]</scope>
    <source>
        <strain evidence="1 2">L1-82</strain>
    </source>
</reference>
<dbReference type="EMBL" id="ABYJ02000147">
    <property type="protein sequence ID" value="EEV00217.1"/>
    <property type="molecule type" value="Genomic_DNA"/>
</dbReference>
<accession>C7GD71</accession>
<dbReference type="HOGENOM" id="CLU_3172746_0_0_9"/>
<dbReference type="AlphaFoldDB" id="C7GD71"/>
<protein>
    <submittedName>
        <fullName evidence="1">Uncharacterized protein</fullName>
    </submittedName>
</protein>
<gene>
    <name evidence="1" type="ORF">ROSINTL182_07872</name>
</gene>
<dbReference type="Proteomes" id="UP000004828">
    <property type="component" value="Unassembled WGS sequence"/>
</dbReference>
<proteinExistence type="predicted"/>
<comment type="caution">
    <text evidence="1">The sequence shown here is derived from an EMBL/GenBank/DDBJ whole genome shotgun (WGS) entry which is preliminary data.</text>
</comment>
<organism evidence="1 2">
    <name type="scientific">Roseburia intestinalis L1-82</name>
    <dbReference type="NCBI Taxonomy" id="536231"/>
    <lineage>
        <taxon>Bacteria</taxon>
        <taxon>Bacillati</taxon>
        <taxon>Bacillota</taxon>
        <taxon>Clostridia</taxon>
        <taxon>Lachnospirales</taxon>
        <taxon>Lachnospiraceae</taxon>
        <taxon>Roseburia</taxon>
    </lineage>
</organism>